<sequence length="126" mass="13596">MSCRSVGAFLHHPVASSESSSSSVPTDDKLQVAADCTDQKPSKAEKDEEVEEEEEEEEGREVEKEENTGAPPVTSAVALNLIYIHAVPPEGALAMQLSSKQFDRPRRVVLSLRSVVIDVEKCCGAA</sequence>
<keyword evidence="3" id="KW-1185">Reference proteome</keyword>
<dbReference type="Proteomes" id="UP000291343">
    <property type="component" value="Unassembled WGS sequence"/>
</dbReference>
<dbReference type="EMBL" id="QKKF02012050">
    <property type="protein sequence ID" value="RZF43895.1"/>
    <property type="molecule type" value="Genomic_DNA"/>
</dbReference>
<protein>
    <submittedName>
        <fullName evidence="2">Uncharacterized protein</fullName>
    </submittedName>
</protein>
<organism evidence="2 3">
    <name type="scientific">Laodelphax striatellus</name>
    <name type="common">Small brown planthopper</name>
    <name type="synonym">Delphax striatella</name>
    <dbReference type="NCBI Taxonomy" id="195883"/>
    <lineage>
        <taxon>Eukaryota</taxon>
        <taxon>Metazoa</taxon>
        <taxon>Ecdysozoa</taxon>
        <taxon>Arthropoda</taxon>
        <taxon>Hexapoda</taxon>
        <taxon>Insecta</taxon>
        <taxon>Pterygota</taxon>
        <taxon>Neoptera</taxon>
        <taxon>Paraneoptera</taxon>
        <taxon>Hemiptera</taxon>
        <taxon>Auchenorrhyncha</taxon>
        <taxon>Fulgoroidea</taxon>
        <taxon>Delphacidae</taxon>
        <taxon>Criomorphinae</taxon>
        <taxon>Laodelphax</taxon>
    </lineage>
</organism>
<dbReference type="AlphaFoldDB" id="A0A482XD30"/>
<evidence type="ECO:0000313" key="2">
    <source>
        <dbReference type="EMBL" id="RZF43895.1"/>
    </source>
</evidence>
<feature type="region of interest" description="Disordered" evidence="1">
    <location>
        <begin position="1"/>
        <end position="72"/>
    </location>
</feature>
<name>A0A482XD30_LAOST</name>
<reference evidence="2 3" key="1">
    <citation type="journal article" date="2017" name="Gigascience">
        <title>Genome sequence of the small brown planthopper, Laodelphax striatellus.</title>
        <authorList>
            <person name="Zhu J."/>
            <person name="Jiang F."/>
            <person name="Wang X."/>
            <person name="Yang P."/>
            <person name="Bao Y."/>
            <person name="Zhao W."/>
            <person name="Wang W."/>
            <person name="Lu H."/>
            <person name="Wang Q."/>
            <person name="Cui N."/>
            <person name="Li J."/>
            <person name="Chen X."/>
            <person name="Luo L."/>
            <person name="Yu J."/>
            <person name="Kang L."/>
            <person name="Cui F."/>
        </authorList>
    </citation>
    <scope>NUCLEOTIDE SEQUENCE [LARGE SCALE GENOMIC DNA]</scope>
    <source>
        <strain evidence="2">Lst14</strain>
    </source>
</reference>
<feature type="compositionally biased region" description="Basic and acidic residues" evidence="1">
    <location>
        <begin position="37"/>
        <end position="46"/>
    </location>
</feature>
<evidence type="ECO:0000256" key="1">
    <source>
        <dbReference type="SAM" id="MobiDB-lite"/>
    </source>
</evidence>
<evidence type="ECO:0000313" key="3">
    <source>
        <dbReference type="Proteomes" id="UP000291343"/>
    </source>
</evidence>
<proteinExistence type="predicted"/>
<feature type="compositionally biased region" description="Acidic residues" evidence="1">
    <location>
        <begin position="47"/>
        <end position="60"/>
    </location>
</feature>
<gene>
    <name evidence="2" type="ORF">LSTR_LSTR007231</name>
</gene>
<comment type="caution">
    <text evidence="2">The sequence shown here is derived from an EMBL/GenBank/DDBJ whole genome shotgun (WGS) entry which is preliminary data.</text>
</comment>
<dbReference type="InParanoid" id="A0A482XD30"/>
<accession>A0A482XD30</accession>